<accession>A0A1H6QA30</accession>
<dbReference type="GO" id="GO:0008360">
    <property type="term" value="P:regulation of cell shape"/>
    <property type="evidence" value="ECO:0007669"/>
    <property type="project" value="UniProtKB-UniRule"/>
</dbReference>
<evidence type="ECO:0000256" key="6">
    <source>
        <dbReference type="ARBA" id="ARBA00022960"/>
    </source>
</evidence>
<evidence type="ECO:0000313" key="12">
    <source>
        <dbReference type="Proteomes" id="UP000199379"/>
    </source>
</evidence>
<keyword evidence="4" id="KW-0808">Transferase</keyword>
<evidence type="ECO:0000313" key="11">
    <source>
        <dbReference type="EMBL" id="SEI40651.1"/>
    </source>
</evidence>
<dbReference type="GO" id="GO:0018104">
    <property type="term" value="P:peptidoglycan-protein cross-linking"/>
    <property type="evidence" value="ECO:0007669"/>
    <property type="project" value="TreeGrafter"/>
</dbReference>
<dbReference type="PANTHER" id="PTHR30582">
    <property type="entry name" value="L,D-TRANSPEPTIDASE"/>
    <property type="match status" value="1"/>
</dbReference>
<evidence type="ECO:0000256" key="5">
    <source>
        <dbReference type="ARBA" id="ARBA00022801"/>
    </source>
</evidence>
<organism evidence="11 12">
    <name type="scientific">Cribrihabitans marinus</name>
    <dbReference type="NCBI Taxonomy" id="1227549"/>
    <lineage>
        <taxon>Bacteria</taxon>
        <taxon>Pseudomonadati</taxon>
        <taxon>Pseudomonadota</taxon>
        <taxon>Alphaproteobacteria</taxon>
        <taxon>Rhodobacterales</taxon>
        <taxon>Paracoccaceae</taxon>
        <taxon>Cribrihabitans</taxon>
    </lineage>
</organism>
<evidence type="ECO:0000256" key="8">
    <source>
        <dbReference type="ARBA" id="ARBA00023316"/>
    </source>
</evidence>
<dbReference type="Pfam" id="PF03734">
    <property type="entry name" value="YkuD"/>
    <property type="match status" value="1"/>
</dbReference>
<dbReference type="GO" id="GO:0016757">
    <property type="term" value="F:glycosyltransferase activity"/>
    <property type="evidence" value="ECO:0007669"/>
    <property type="project" value="UniProtKB-KW"/>
</dbReference>
<feature type="domain" description="L,D-TPase catalytic" evidence="10">
    <location>
        <begin position="116"/>
        <end position="253"/>
    </location>
</feature>
<dbReference type="GO" id="GO:0005576">
    <property type="term" value="C:extracellular region"/>
    <property type="evidence" value="ECO:0007669"/>
    <property type="project" value="TreeGrafter"/>
</dbReference>
<evidence type="ECO:0000256" key="1">
    <source>
        <dbReference type="ARBA" id="ARBA00004752"/>
    </source>
</evidence>
<evidence type="ECO:0000256" key="2">
    <source>
        <dbReference type="ARBA" id="ARBA00005992"/>
    </source>
</evidence>
<comment type="pathway">
    <text evidence="1 9">Cell wall biogenesis; peptidoglycan biosynthesis.</text>
</comment>
<dbReference type="SUPFAM" id="SSF141523">
    <property type="entry name" value="L,D-transpeptidase catalytic domain-like"/>
    <property type="match status" value="1"/>
</dbReference>
<name>A0A1H6QA30_9RHOB</name>
<keyword evidence="5" id="KW-0378">Hydrolase</keyword>
<comment type="similarity">
    <text evidence="2">Belongs to the YkuD family.</text>
</comment>
<feature type="active site" description="Nucleophile" evidence="9">
    <location>
        <position position="229"/>
    </location>
</feature>
<dbReference type="UniPathway" id="UPA00219"/>
<protein>
    <submittedName>
        <fullName evidence="11">Lipoprotein-anchoring transpeptidase ErfK/SrfK</fullName>
    </submittedName>
</protein>
<reference evidence="11 12" key="1">
    <citation type="submission" date="2016-10" db="EMBL/GenBank/DDBJ databases">
        <authorList>
            <person name="de Groot N.N."/>
        </authorList>
    </citation>
    <scope>NUCLEOTIDE SEQUENCE [LARGE SCALE GENOMIC DNA]</scope>
    <source>
        <strain evidence="11 12">DSM 29340</strain>
    </source>
</reference>
<dbReference type="GO" id="GO:0071555">
    <property type="term" value="P:cell wall organization"/>
    <property type="evidence" value="ECO:0007669"/>
    <property type="project" value="UniProtKB-UniRule"/>
</dbReference>
<evidence type="ECO:0000256" key="3">
    <source>
        <dbReference type="ARBA" id="ARBA00022676"/>
    </source>
</evidence>
<evidence type="ECO:0000256" key="4">
    <source>
        <dbReference type="ARBA" id="ARBA00022679"/>
    </source>
</evidence>
<keyword evidence="7 9" id="KW-0573">Peptidoglycan synthesis</keyword>
<dbReference type="GO" id="GO:0071972">
    <property type="term" value="F:peptidoglycan L,D-transpeptidase activity"/>
    <property type="evidence" value="ECO:0007669"/>
    <property type="project" value="TreeGrafter"/>
</dbReference>
<dbReference type="PROSITE" id="PS52029">
    <property type="entry name" value="LD_TPASE"/>
    <property type="match status" value="1"/>
</dbReference>
<evidence type="ECO:0000256" key="7">
    <source>
        <dbReference type="ARBA" id="ARBA00022984"/>
    </source>
</evidence>
<dbReference type="Gene3D" id="2.40.440.10">
    <property type="entry name" value="L,D-transpeptidase catalytic domain-like"/>
    <property type="match status" value="1"/>
</dbReference>
<gene>
    <name evidence="11" type="ORF">SAMN05444007_10166</name>
</gene>
<dbReference type="EMBL" id="FNYD01000001">
    <property type="protein sequence ID" value="SEI40651.1"/>
    <property type="molecule type" value="Genomic_DNA"/>
</dbReference>
<dbReference type="InterPro" id="IPR005490">
    <property type="entry name" value="LD_TPept_cat_dom"/>
</dbReference>
<keyword evidence="6 9" id="KW-0133">Cell shape</keyword>
<evidence type="ECO:0000259" key="10">
    <source>
        <dbReference type="PROSITE" id="PS52029"/>
    </source>
</evidence>
<dbReference type="CDD" id="cd16913">
    <property type="entry name" value="YkuD_like"/>
    <property type="match status" value="1"/>
</dbReference>
<keyword evidence="3" id="KW-0328">Glycosyltransferase</keyword>
<keyword evidence="12" id="KW-1185">Reference proteome</keyword>
<sequence>MTTDKERHLGTYKFCPQAFLDERQCVQGRVRAAVKFVKGSEKMLTRRHFIQTTTALFSASISSPLLADTWPTDAQKAAWDAQVTPPGYDPATTNPWGLHSRFLPQRVAAKDGLVPGDIHVDAIARYLYHIEEGGTAMRYGVAIARGKLYEPGTYTIKRKVEWPHWKPTQNMIKRDPELYADSADGVEPGPANALGSRALYLFVGNRDTYLRIHGTPQPRSIGGRASSGCVRMVMAHINDLYPNVQIGSTAFLYSAEDSVTPRS</sequence>
<dbReference type="AlphaFoldDB" id="A0A1H6QA30"/>
<evidence type="ECO:0000256" key="9">
    <source>
        <dbReference type="PROSITE-ProRule" id="PRU01373"/>
    </source>
</evidence>
<dbReference type="Proteomes" id="UP000199379">
    <property type="component" value="Unassembled WGS sequence"/>
</dbReference>
<proteinExistence type="inferred from homology"/>
<dbReference type="InterPro" id="IPR038063">
    <property type="entry name" value="Transpep_catalytic_dom"/>
</dbReference>
<keyword evidence="8 9" id="KW-0961">Cell wall biogenesis/degradation</keyword>
<dbReference type="InterPro" id="IPR050979">
    <property type="entry name" value="LD-transpeptidase"/>
</dbReference>
<dbReference type="STRING" id="1227549.SAMN05444007_10166"/>
<feature type="active site" description="Proton donor/acceptor" evidence="9">
    <location>
        <position position="213"/>
    </location>
</feature>
<dbReference type="PANTHER" id="PTHR30582:SF24">
    <property type="entry name" value="L,D-TRANSPEPTIDASE ERFK_SRFK-RELATED"/>
    <property type="match status" value="1"/>
</dbReference>
<keyword evidence="11" id="KW-0449">Lipoprotein</keyword>